<organism evidence="2 3">
    <name type="scientific">Bifidobacterium choerinum</name>
    <dbReference type="NCBI Taxonomy" id="35760"/>
    <lineage>
        <taxon>Bacteria</taxon>
        <taxon>Bacillati</taxon>
        <taxon>Actinomycetota</taxon>
        <taxon>Actinomycetes</taxon>
        <taxon>Bifidobacteriales</taxon>
        <taxon>Bifidobacteriaceae</taxon>
        <taxon>Bifidobacterium</taxon>
    </lineage>
</organism>
<dbReference type="AlphaFoldDB" id="A0A087ABZ4"/>
<keyword evidence="3" id="KW-1185">Reference proteome</keyword>
<evidence type="ECO:0000256" key="1">
    <source>
        <dbReference type="SAM" id="SignalP"/>
    </source>
</evidence>
<dbReference type="RefSeq" id="WP_024540945.1">
    <property type="nucleotide sequence ID" value="NZ_JGYU01000011.1"/>
</dbReference>
<dbReference type="STRING" id="35760.BCHO_1426"/>
<proteinExistence type="predicted"/>
<comment type="caution">
    <text evidence="2">The sequence shown here is derived from an EMBL/GenBank/DDBJ whole genome shotgun (WGS) entry which is preliminary data.</text>
</comment>
<feature type="chain" id="PRO_5001818428" description="Lipoprotein" evidence="1">
    <location>
        <begin position="42"/>
        <end position="311"/>
    </location>
</feature>
<evidence type="ECO:0000313" key="3">
    <source>
        <dbReference type="Proteomes" id="UP000028995"/>
    </source>
</evidence>
<protein>
    <recommendedName>
        <fullName evidence="4">Lipoprotein</fullName>
    </recommendedName>
</protein>
<accession>A0A087ABZ4</accession>
<dbReference type="EMBL" id="JGYU01000011">
    <property type="protein sequence ID" value="KFI56294.1"/>
    <property type="molecule type" value="Genomic_DNA"/>
</dbReference>
<reference evidence="2 3" key="1">
    <citation type="submission" date="2014-03" db="EMBL/GenBank/DDBJ databases">
        <title>Genomics of Bifidobacteria.</title>
        <authorList>
            <person name="Ventura M."/>
            <person name="Milani C."/>
            <person name="Lugli G.A."/>
        </authorList>
    </citation>
    <scope>NUCLEOTIDE SEQUENCE [LARGE SCALE GENOMIC DNA]</scope>
    <source>
        <strain evidence="2 3">LMG 10510</strain>
    </source>
</reference>
<dbReference type="Proteomes" id="UP000028995">
    <property type="component" value="Unassembled WGS sequence"/>
</dbReference>
<sequence length="311" mass="32842">MQTPSAPPIVRHSAHLRPWRRPLARLIAAAVACAFVGSAAACSTPRVEGRAEGERSVDVCETLLGEATDASTRGAEPGAPKIARYMAFEDASHRWLDVAIQCPARFAEGTLRSAQAQAAAYTLAGTIGVDYEPLTVTRLDDVDALGIGGDALAKLALAEDRAGFATEVIAGRFADGVADDARTAALAEDGALLAMSNDHKEMASRLMHLSDGAKDLRRKVYATQALTKHSADVVDPATGLRANTVAVLEIDCARDELTAFDASAHVDYGTMPEGRRMQMRTALAQLSMLIATHAYTAFTLGYPSTDAALFG</sequence>
<gene>
    <name evidence="2" type="ORF">BCHO_1426</name>
</gene>
<name>A0A087ABZ4_9BIFI</name>
<evidence type="ECO:0008006" key="4">
    <source>
        <dbReference type="Google" id="ProtNLM"/>
    </source>
</evidence>
<dbReference type="eggNOG" id="ENOG5031XYD">
    <property type="taxonomic scope" value="Bacteria"/>
</dbReference>
<evidence type="ECO:0000313" key="2">
    <source>
        <dbReference type="EMBL" id="KFI56294.1"/>
    </source>
</evidence>
<feature type="signal peptide" evidence="1">
    <location>
        <begin position="1"/>
        <end position="41"/>
    </location>
</feature>
<keyword evidence="1" id="KW-0732">Signal</keyword>